<feature type="transmembrane region" description="Helical" evidence="5">
    <location>
        <begin position="362"/>
        <end position="381"/>
    </location>
</feature>
<feature type="transmembrane region" description="Helical" evidence="5">
    <location>
        <begin position="297"/>
        <end position="315"/>
    </location>
</feature>
<feature type="transmembrane region" description="Helical" evidence="5">
    <location>
        <begin position="135"/>
        <end position="154"/>
    </location>
</feature>
<evidence type="ECO:0000313" key="7">
    <source>
        <dbReference type="EMBL" id="MUI11072.1"/>
    </source>
</evidence>
<dbReference type="InterPro" id="IPR036259">
    <property type="entry name" value="MFS_trans_sf"/>
</dbReference>
<feature type="compositionally biased region" description="Basic and acidic residues" evidence="4">
    <location>
        <begin position="8"/>
        <end position="17"/>
    </location>
</feature>
<dbReference type="AlphaFoldDB" id="A0A6I3XD00"/>
<feature type="transmembrane region" description="Helical" evidence="5">
    <location>
        <begin position="68"/>
        <end position="87"/>
    </location>
</feature>
<dbReference type="Pfam" id="PF06779">
    <property type="entry name" value="MFS_4"/>
    <property type="match status" value="1"/>
</dbReference>
<dbReference type="PROSITE" id="PS50850">
    <property type="entry name" value="MFS"/>
    <property type="match status" value="1"/>
</dbReference>
<feature type="transmembrane region" description="Helical" evidence="5">
    <location>
        <begin position="161"/>
        <end position="185"/>
    </location>
</feature>
<feature type="region of interest" description="Disordered" evidence="4">
    <location>
        <begin position="1"/>
        <end position="25"/>
    </location>
</feature>
<dbReference type="PANTHER" id="PTHR23537">
    <property type="match status" value="1"/>
</dbReference>
<organism evidence="7 8">
    <name type="scientific">Pseudoduganella dura</name>
    <dbReference type="NCBI Taxonomy" id="321982"/>
    <lineage>
        <taxon>Bacteria</taxon>
        <taxon>Pseudomonadati</taxon>
        <taxon>Pseudomonadota</taxon>
        <taxon>Betaproteobacteria</taxon>
        <taxon>Burkholderiales</taxon>
        <taxon>Oxalobacteraceae</taxon>
        <taxon>Telluria group</taxon>
        <taxon>Pseudoduganella</taxon>
    </lineage>
</organism>
<gene>
    <name evidence="7" type="ORF">GJV26_00980</name>
</gene>
<protein>
    <submittedName>
        <fullName evidence="7">YbfB/YjiJ family MFS transporter</fullName>
    </submittedName>
</protein>
<feature type="transmembrane region" description="Helical" evidence="5">
    <location>
        <begin position="321"/>
        <end position="341"/>
    </location>
</feature>
<evidence type="ECO:0000256" key="1">
    <source>
        <dbReference type="ARBA" id="ARBA00022692"/>
    </source>
</evidence>
<dbReference type="GO" id="GO:0022857">
    <property type="term" value="F:transmembrane transporter activity"/>
    <property type="evidence" value="ECO:0007669"/>
    <property type="project" value="InterPro"/>
</dbReference>
<feature type="transmembrane region" description="Helical" evidence="5">
    <location>
        <begin position="107"/>
        <end position="129"/>
    </location>
</feature>
<reference evidence="7 8" key="1">
    <citation type="submission" date="2019-11" db="EMBL/GenBank/DDBJ databases">
        <title>Draft Genome Sequences of Six Type Strains of the Genus Massilia.</title>
        <authorList>
            <person name="Miess H."/>
            <person name="Frediansyah A."/>
            <person name="Goeker M."/>
            <person name="Gross H."/>
        </authorList>
    </citation>
    <scope>NUCLEOTIDE SEQUENCE [LARGE SCALE GENOMIC DNA]</scope>
    <source>
        <strain evidence="7 8">DSM 17513</strain>
    </source>
</reference>
<feature type="domain" description="Major facilitator superfamily (MFS) profile" evidence="6">
    <location>
        <begin position="36"/>
        <end position="412"/>
    </location>
</feature>
<keyword evidence="2 5" id="KW-1133">Transmembrane helix</keyword>
<feature type="transmembrane region" description="Helical" evidence="5">
    <location>
        <begin position="387"/>
        <end position="407"/>
    </location>
</feature>
<evidence type="ECO:0000256" key="4">
    <source>
        <dbReference type="SAM" id="MobiDB-lite"/>
    </source>
</evidence>
<feature type="transmembrane region" description="Helical" evidence="5">
    <location>
        <begin position="191"/>
        <end position="211"/>
    </location>
</feature>
<proteinExistence type="predicted"/>
<keyword evidence="8" id="KW-1185">Reference proteome</keyword>
<comment type="caution">
    <text evidence="7">The sequence shown here is derived from an EMBL/GenBank/DDBJ whole genome shotgun (WGS) entry which is preliminary data.</text>
</comment>
<evidence type="ECO:0000259" key="6">
    <source>
        <dbReference type="PROSITE" id="PS50850"/>
    </source>
</evidence>
<dbReference type="InterPro" id="IPR020846">
    <property type="entry name" value="MFS_dom"/>
</dbReference>
<evidence type="ECO:0000256" key="2">
    <source>
        <dbReference type="ARBA" id="ARBA00022989"/>
    </source>
</evidence>
<feature type="transmembrane region" description="Helical" evidence="5">
    <location>
        <begin position="36"/>
        <end position="56"/>
    </location>
</feature>
<name>A0A6I3XD00_9BURK</name>
<sequence length="412" mass="42046">MPRPYHGGNERSHHDHPPPATTAASGAAQDALPASVAIFAGLSASLVAIGLARFAYTPLIPPLIEAHWFGASDVVYLGAANFAGYFAGALSGRRLGARFSNRTMLRLMMALAALSFAACAVPVSLAWYFGWRLLSGFAGAVVMVLVAQTILPTVAPARRGLASGAIFMGIGAGIVASGTLVPLLLGSGLAAAWLGLAAVSALLTVLTWRAWPAHAHVPPAGDGEQRMPASVRLLYAAYAAVAVGLLGAAVFLVDYVARGLARGTGAGAVYWIVYGAGALSGPLLYGLVADRIGFGRALRLGLVLSGAAALLLAFVPHPAALGAASVLLGAFTPGVVTLMIGRLHELLPGDTHAQHAAWGHSTTMFALCQALAGYAFSFLFAHSGGRHHVVFVASALALGAALLLEAASATRR</sequence>
<dbReference type="InterPro" id="IPR010645">
    <property type="entry name" value="MFS_4"/>
</dbReference>
<keyword evidence="1 5" id="KW-0812">Transmembrane</keyword>
<dbReference type="Gene3D" id="1.20.1250.20">
    <property type="entry name" value="MFS general substrate transporter like domains"/>
    <property type="match status" value="2"/>
</dbReference>
<accession>A0A6I3XD00</accession>
<dbReference type="Proteomes" id="UP000431684">
    <property type="component" value="Unassembled WGS sequence"/>
</dbReference>
<feature type="transmembrane region" description="Helical" evidence="5">
    <location>
        <begin position="232"/>
        <end position="256"/>
    </location>
</feature>
<dbReference type="EMBL" id="WNWM01000002">
    <property type="protein sequence ID" value="MUI11072.1"/>
    <property type="molecule type" value="Genomic_DNA"/>
</dbReference>
<dbReference type="PANTHER" id="PTHR23537:SF1">
    <property type="entry name" value="SUGAR TRANSPORTER"/>
    <property type="match status" value="1"/>
</dbReference>
<keyword evidence="3 5" id="KW-0472">Membrane</keyword>
<feature type="transmembrane region" description="Helical" evidence="5">
    <location>
        <begin position="268"/>
        <end position="288"/>
    </location>
</feature>
<dbReference type="OrthoDB" id="9797953at2"/>
<evidence type="ECO:0000256" key="3">
    <source>
        <dbReference type="ARBA" id="ARBA00023136"/>
    </source>
</evidence>
<dbReference type="SUPFAM" id="SSF103473">
    <property type="entry name" value="MFS general substrate transporter"/>
    <property type="match status" value="1"/>
</dbReference>
<evidence type="ECO:0000313" key="8">
    <source>
        <dbReference type="Proteomes" id="UP000431684"/>
    </source>
</evidence>
<dbReference type="RefSeq" id="WP_155706864.1">
    <property type="nucleotide sequence ID" value="NZ_WNWM01000002.1"/>
</dbReference>
<evidence type="ECO:0000256" key="5">
    <source>
        <dbReference type="SAM" id="Phobius"/>
    </source>
</evidence>
<dbReference type="GO" id="GO:0005886">
    <property type="term" value="C:plasma membrane"/>
    <property type="evidence" value="ECO:0007669"/>
    <property type="project" value="TreeGrafter"/>
</dbReference>